<proteinExistence type="predicted"/>
<name>A0A3G2UWT5_SPHYA</name>
<feature type="domain" description="PAC" evidence="14">
    <location>
        <begin position="94"/>
        <end position="149"/>
    </location>
</feature>
<dbReference type="InterPro" id="IPR000700">
    <property type="entry name" value="PAS-assoc_C"/>
</dbReference>
<keyword evidence="3 9" id="KW-0597">Phosphoprotein</keyword>
<feature type="modified residue" description="4-aspartylphosphate" evidence="9">
    <location>
        <position position="1005"/>
    </location>
</feature>
<dbReference type="SMART" id="SM00387">
    <property type="entry name" value="HATPase_c"/>
    <property type="match status" value="1"/>
</dbReference>
<dbReference type="SMART" id="SM00448">
    <property type="entry name" value="REC"/>
    <property type="match status" value="1"/>
</dbReference>
<dbReference type="Gene3D" id="3.40.50.2300">
    <property type="match status" value="1"/>
</dbReference>
<dbReference type="InterPro" id="IPR013767">
    <property type="entry name" value="PAS_fold"/>
</dbReference>
<keyword evidence="6" id="KW-0418">Kinase</keyword>
<evidence type="ECO:0000313" key="15">
    <source>
        <dbReference type="EMBL" id="AYO77159.1"/>
    </source>
</evidence>
<reference evidence="15 16" key="1">
    <citation type="submission" date="2018-10" db="EMBL/GenBank/DDBJ databases">
        <title>Characterization and genome analysis of a novel bacterium Sphingobium yanoikuyae SJTF8 capable of degrading PAHs.</title>
        <authorList>
            <person name="Yin C."/>
            <person name="Xiong W."/>
            <person name="Liang R."/>
        </authorList>
    </citation>
    <scope>NUCLEOTIDE SEQUENCE [LARGE SCALE GENOMIC DNA]</scope>
    <source>
        <strain evidence="15 16">SJTF8</strain>
    </source>
</reference>
<gene>
    <name evidence="15" type="ORF">EBF16_09695</name>
</gene>
<dbReference type="SMART" id="SM00086">
    <property type="entry name" value="PAC"/>
    <property type="match status" value="5"/>
</dbReference>
<evidence type="ECO:0000256" key="8">
    <source>
        <dbReference type="ARBA" id="ARBA00023012"/>
    </source>
</evidence>
<dbReference type="GO" id="GO:0000155">
    <property type="term" value="F:phosphorelay sensor kinase activity"/>
    <property type="evidence" value="ECO:0007669"/>
    <property type="project" value="InterPro"/>
</dbReference>
<dbReference type="Pfam" id="PF00989">
    <property type="entry name" value="PAS"/>
    <property type="match status" value="1"/>
</dbReference>
<dbReference type="PANTHER" id="PTHR43065">
    <property type="entry name" value="SENSOR HISTIDINE KINASE"/>
    <property type="match status" value="1"/>
</dbReference>
<dbReference type="InterPro" id="IPR036097">
    <property type="entry name" value="HisK_dim/P_sf"/>
</dbReference>
<dbReference type="InterPro" id="IPR000014">
    <property type="entry name" value="PAS"/>
</dbReference>
<dbReference type="Gene3D" id="1.10.287.130">
    <property type="match status" value="1"/>
</dbReference>
<dbReference type="SUPFAM" id="SSF52172">
    <property type="entry name" value="CheY-like"/>
    <property type="match status" value="1"/>
</dbReference>
<evidence type="ECO:0000256" key="4">
    <source>
        <dbReference type="ARBA" id="ARBA00022679"/>
    </source>
</evidence>
<dbReference type="RefSeq" id="WP_122129618.1">
    <property type="nucleotide sequence ID" value="NZ_CP033230.1"/>
</dbReference>
<feature type="domain" description="PAS" evidence="13">
    <location>
        <begin position="541"/>
        <end position="612"/>
    </location>
</feature>
<evidence type="ECO:0000256" key="10">
    <source>
        <dbReference type="SAM" id="Coils"/>
    </source>
</evidence>
<feature type="domain" description="PAC" evidence="14">
    <location>
        <begin position="489"/>
        <end position="540"/>
    </location>
</feature>
<dbReference type="InterPro" id="IPR003661">
    <property type="entry name" value="HisK_dim/P_dom"/>
</dbReference>
<evidence type="ECO:0000313" key="16">
    <source>
        <dbReference type="Proteomes" id="UP000280708"/>
    </source>
</evidence>
<dbReference type="Pfam" id="PF02518">
    <property type="entry name" value="HATPase_c"/>
    <property type="match status" value="1"/>
</dbReference>
<sequence>MYQADLIAKRDVMTPDDTELLRFHELFDHSPSFVAVLWGPSHQFRYANAVYRQVVGGRQVVGTTVAQALPEVVEQGFIDLLDLVFTSGETHSARDVPILLDTGDGKEPQAQWLDFVYQPIRDADGTVKGIFVEGSDVSARHVSAKALERSEAFYRQVIDAATDYAIIALATDGAVIFWNQGAEKLLGWTALEMAGQGLERLFEDEATKDQFTQEMRQARARGHGLSEGWRLRRDGGRFWASGEMRPILDNEGAISGFVKVLRDRTDEHEASFALRRSEERLRRAQEAGHVGVFAIDVASGWLEPTAEACRIFGIAVTDGLPAEELEALVLPEDRTLASDQTRRASGDMMLDVEYRICRPSDGEVRFIARRAELERDASGKTVRMVGVVQDVTQQRAIQRAAQESAAEALAHGERVQLALAAGAIIGTWVWDIEADEFSIDDQFAEAFGIERIVDRSGIPLERITQTVHPDDQEGLSAAIAEVIARGGSYAHQYRVRRTDGQYYWIEANGRVERTGDGRLRFPGVLLDMEHRRSLEQDRDAAHRLLETVMEAVPGVVYAKDREGRMLMGNAGTAKLLGLAAEEFVGRTDFENLEDKDQARAVMANDQRIMDSGIGEQIVEHVHFADGQPAIWLSHKAPLRGDDGVVIGLIGASVDITDRVRAESKLRDLNNTLEQRIAHAIAEREEAEEALRQAQKMEAIGQLTGGIAHDFNNLLSIIMGSVELAARALEKSGNSDAKLHKMLGNAMVGANRAAALTQRLLAFSRRQPLAPKPVAIGALVEGMRDLLERSIGETIRVTLDLDTNLSMVEIDANQLESALLNLAVNARDAMPSGGSLMIRAGDALVGETDPRPAPGMAPGTWVKIDVGDTGAGMPPEVLARAFEPFFTTKEQGKGTGLGLSMVYGFVRQSGGHVAIRSKVGLGTTVSIYLPRIIGQASGEIPSPPVRPSQLPKAATILVVEDDEGVRSYAVECLKEQGFTVLEAQDAPSALPILEREEQRIDLLLTDVIMPGPSGRELADRARLLRPDLKVLFMSGYPRDAIVHDGKLDAGVALLAKPFTFRALSEKLLETLGA</sequence>
<keyword evidence="8" id="KW-0902">Two-component regulatory system</keyword>
<dbReference type="SMART" id="SM00388">
    <property type="entry name" value="HisKA"/>
    <property type="match status" value="1"/>
</dbReference>
<dbReference type="Proteomes" id="UP000280708">
    <property type="component" value="Chromosome"/>
</dbReference>
<dbReference type="PROSITE" id="PS50113">
    <property type="entry name" value="PAC"/>
    <property type="match status" value="5"/>
</dbReference>
<comment type="catalytic activity">
    <reaction evidence="1">
        <text>ATP + protein L-histidine = ADP + protein N-phospho-L-histidine.</text>
        <dbReference type="EC" id="2.7.13.3"/>
    </reaction>
</comment>
<dbReference type="InterPro" id="IPR011006">
    <property type="entry name" value="CheY-like_superfamily"/>
</dbReference>
<keyword evidence="7" id="KW-0067">ATP-binding</keyword>
<evidence type="ECO:0000256" key="2">
    <source>
        <dbReference type="ARBA" id="ARBA00012438"/>
    </source>
</evidence>
<dbReference type="InterPro" id="IPR005467">
    <property type="entry name" value="His_kinase_dom"/>
</dbReference>
<dbReference type="Pfam" id="PF00072">
    <property type="entry name" value="Response_reg"/>
    <property type="match status" value="1"/>
</dbReference>
<dbReference type="InterPro" id="IPR003594">
    <property type="entry name" value="HATPase_dom"/>
</dbReference>
<dbReference type="InterPro" id="IPR001789">
    <property type="entry name" value="Sig_transdc_resp-reg_receiver"/>
</dbReference>
<dbReference type="InterPro" id="IPR013655">
    <property type="entry name" value="PAS_fold_3"/>
</dbReference>
<dbReference type="Pfam" id="PF00512">
    <property type="entry name" value="HisKA"/>
    <property type="match status" value="1"/>
</dbReference>
<feature type="coiled-coil region" evidence="10">
    <location>
        <begin position="669"/>
        <end position="699"/>
    </location>
</feature>
<dbReference type="InterPro" id="IPR001610">
    <property type="entry name" value="PAC"/>
</dbReference>
<keyword evidence="10" id="KW-0175">Coiled coil</keyword>
<dbReference type="CDD" id="cd00130">
    <property type="entry name" value="PAS"/>
    <property type="match status" value="4"/>
</dbReference>
<dbReference type="Gene3D" id="3.30.565.10">
    <property type="entry name" value="Histidine kinase-like ATPase, C-terminal domain"/>
    <property type="match status" value="1"/>
</dbReference>
<dbReference type="Gene3D" id="2.10.70.100">
    <property type="match status" value="1"/>
</dbReference>
<evidence type="ECO:0000259" key="12">
    <source>
        <dbReference type="PROSITE" id="PS50110"/>
    </source>
</evidence>
<feature type="domain" description="PAS" evidence="13">
    <location>
        <begin position="150"/>
        <end position="222"/>
    </location>
</feature>
<dbReference type="SUPFAM" id="SSF55785">
    <property type="entry name" value="PYP-like sensor domain (PAS domain)"/>
    <property type="match status" value="5"/>
</dbReference>
<dbReference type="SMART" id="SM00091">
    <property type="entry name" value="PAS"/>
    <property type="match status" value="5"/>
</dbReference>
<dbReference type="EC" id="2.7.13.3" evidence="2"/>
<feature type="domain" description="Response regulatory" evidence="12">
    <location>
        <begin position="954"/>
        <end position="1070"/>
    </location>
</feature>
<dbReference type="Pfam" id="PF08448">
    <property type="entry name" value="PAS_4"/>
    <property type="match status" value="2"/>
</dbReference>
<evidence type="ECO:0000256" key="1">
    <source>
        <dbReference type="ARBA" id="ARBA00000085"/>
    </source>
</evidence>
<evidence type="ECO:0000256" key="3">
    <source>
        <dbReference type="ARBA" id="ARBA00022553"/>
    </source>
</evidence>
<evidence type="ECO:0000256" key="6">
    <source>
        <dbReference type="ARBA" id="ARBA00022777"/>
    </source>
</evidence>
<organism evidence="15 16">
    <name type="scientific">Sphingobium yanoikuyae</name>
    <name type="common">Sphingomonas yanoikuyae</name>
    <dbReference type="NCBI Taxonomy" id="13690"/>
    <lineage>
        <taxon>Bacteria</taxon>
        <taxon>Pseudomonadati</taxon>
        <taxon>Pseudomonadota</taxon>
        <taxon>Alphaproteobacteria</taxon>
        <taxon>Sphingomonadales</taxon>
        <taxon>Sphingomonadaceae</taxon>
        <taxon>Sphingobium</taxon>
    </lineage>
</organism>
<dbReference type="CDD" id="cd00082">
    <property type="entry name" value="HisKA"/>
    <property type="match status" value="1"/>
</dbReference>
<dbReference type="PROSITE" id="PS50110">
    <property type="entry name" value="RESPONSE_REGULATORY"/>
    <property type="match status" value="1"/>
</dbReference>
<dbReference type="Pfam" id="PF08447">
    <property type="entry name" value="PAS_3"/>
    <property type="match status" value="2"/>
</dbReference>
<evidence type="ECO:0000256" key="5">
    <source>
        <dbReference type="ARBA" id="ARBA00022741"/>
    </source>
</evidence>
<keyword evidence="5" id="KW-0547">Nucleotide-binding</keyword>
<dbReference type="PROSITE" id="PS50112">
    <property type="entry name" value="PAS"/>
    <property type="match status" value="2"/>
</dbReference>
<dbReference type="InterPro" id="IPR004358">
    <property type="entry name" value="Sig_transdc_His_kin-like_C"/>
</dbReference>
<dbReference type="InterPro" id="IPR013656">
    <property type="entry name" value="PAS_4"/>
</dbReference>
<accession>A0A3G2UWT5</accession>
<dbReference type="EMBL" id="CP033230">
    <property type="protein sequence ID" value="AYO77159.1"/>
    <property type="molecule type" value="Genomic_DNA"/>
</dbReference>
<protein>
    <recommendedName>
        <fullName evidence="2">histidine kinase</fullName>
        <ecNumber evidence="2">2.7.13.3</ecNumber>
    </recommendedName>
</protein>
<evidence type="ECO:0000259" key="14">
    <source>
        <dbReference type="PROSITE" id="PS50113"/>
    </source>
</evidence>
<dbReference type="AlphaFoldDB" id="A0A3G2UWT5"/>
<dbReference type="NCBIfam" id="TIGR00229">
    <property type="entry name" value="sensory_box"/>
    <property type="match status" value="3"/>
</dbReference>
<dbReference type="SUPFAM" id="SSF47384">
    <property type="entry name" value="Homodimeric domain of signal transducing histidine kinase"/>
    <property type="match status" value="1"/>
</dbReference>
<feature type="domain" description="PAC" evidence="14">
    <location>
        <begin position="224"/>
        <end position="276"/>
    </location>
</feature>
<feature type="domain" description="PAC" evidence="14">
    <location>
        <begin position="611"/>
        <end position="667"/>
    </location>
</feature>
<dbReference type="SUPFAM" id="SSF55874">
    <property type="entry name" value="ATPase domain of HSP90 chaperone/DNA topoisomerase II/histidine kinase"/>
    <property type="match status" value="1"/>
</dbReference>
<evidence type="ECO:0000259" key="11">
    <source>
        <dbReference type="PROSITE" id="PS50109"/>
    </source>
</evidence>
<dbReference type="InterPro" id="IPR035965">
    <property type="entry name" value="PAS-like_dom_sf"/>
</dbReference>
<dbReference type="PROSITE" id="PS50109">
    <property type="entry name" value="HIS_KIN"/>
    <property type="match status" value="1"/>
</dbReference>
<dbReference type="PANTHER" id="PTHR43065:SF42">
    <property type="entry name" value="TWO-COMPONENT SENSOR PPRA"/>
    <property type="match status" value="1"/>
</dbReference>
<evidence type="ECO:0000256" key="7">
    <source>
        <dbReference type="ARBA" id="ARBA00022840"/>
    </source>
</evidence>
<dbReference type="InterPro" id="IPR036890">
    <property type="entry name" value="HATPase_C_sf"/>
</dbReference>
<dbReference type="GO" id="GO:0006355">
    <property type="term" value="P:regulation of DNA-templated transcription"/>
    <property type="evidence" value="ECO:0007669"/>
    <property type="project" value="InterPro"/>
</dbReference>
<feature type="domain" description="Histidine kinase" evidence="11">
    <location>
        <begin position="705"/>
        <end position="932"/>
    </location>
</feature>
<evidence type="ECO:0000256" key="9">
    <source>
        <dbReference type="PROSITE-ProRule" id="PRU00169"/>
    </source>
</evidence>
<dbReference type="GO" id="GO:0005524">
    <property type="term" value="F:ATP binding"/>
    <property type="evidence" value="ECO:0007669"/>
    <property type="project" value="UniProtKB-KW"/>
</dbReference>
<evidence type="ECO:0000259" key="13">
    <source>
        <dbReference type="PROSITE" id="PS50112"/>
    </source>
</evidence>
<keyword evidence="4" id="KW-0808">Transferase</keyword>
<dbReference type="Gene3D" id="3.30.450.20">
    <property type="entry name" value="PAS domain"/>
    <property type="match status" value="5"/>
</dbReference>
<dbReference type="PRINTS" id="PR00344">
    <property type="entry name" value="BCTRLSENSOR"/>
</dbReference>
<feature type="domain" description="PAC" evidence="14">
    <location>
        <begin position="350"/>
        <end position="403"/>
    </location>
</feature>